<feature type="compositionally biased region" description="Acidic residues" evidence="1">
    <location>
        <begin position="567"/>
        <end position="579"/>
    </location>
</feature>
<dbReference type="Gene3D" id="2.60.200.20">
    <property type="match status" value="1"/>
</dbReference>
<feature type="region of interest" description="Disordered" evidence="1">
    <location>
        <begin position="762"/>
        <end position="871"/>
    </location>
</feature>
<dbReference type="InterPro" id="IPR008984">
    <property type="entry name" value="SMAD_FHA_dom_sf"/>
</dbReference>
<dbReference type="STRING" id="2282107.A0A286UFB8"/>
<feature type="compositionally biased region" description="Polar residues" evidence="1">
    <location>
        <begin position="414"/>
        <end position="425"/>
    </location>
</feature>
<feature type="compositionally biased region" description="Basic and acidic residues" evidence="1">
    <location>
        <begin position="943"/>
        <end position="961"/>
    </location>
</feature>
<feature type="compositionally biased region" description="Acidic residues" evidence="1">
    <location>
        <begin position="278"/>
        <end position="287"/>
    </location>
</feature>
<feature type="compositionally biased region" description="Acidic residues" evidence="1">
    <location>
        <begin position="295"/>
        <end position="307"/>
    </location>
</feature>
<dbReference type="InterPro" id="IPR000253">
    <property type="entry name" value="FHA_dom"/>
</dbReference>
<protein>
    <recommendedName>
        <fullName evidence="2">FHA domain-containing protein</fullName>
    </recommendedName>
</protein>
<feature type="region of interest" description="Disordered" evidence="1">
    <location>
        <begin position="278"/>
        <end position="307"/>
    </location>
</feature>
<feature type="compositionally biased region" description="Basic and acidic residues" evidence="1">
    <location>
        <begin position="660"/>
        <end position="672"/>
    </location>
</feature>
<feature type="region of interest" description="Disordered" evidence="1">
    <location>
        <begin position="905"/>
        <end position="1008"/>
    </location>
</feature>
<feature type="region of interest" description="Disordered" evidence="1">
    <location>
        <begin position="203"/>
        <end position="237"/>
    </location>
</feature>
<dbReference type="OrthoDB" id="6288785at2759"/>
<feature type="compositionally biased region" description="Polar residues" evidence="1">
    <location>
        <begin position="807"/>
        <end position="839"/>
    </location>
</feature>
<dbReference type="SUPFAM" id="SSF49879">
    <property type="entry name" value="SMAD/FHA domain"/>
    <property type="match status" value="1"/>
</dbReference>
<name>A0A286UFB8_9AGAM</name>
<feature type="compositionally biased region" description="Polar residues" evidence="1">
    <location>
        <begin position="925"/>
        <end position="934"/>
    </location>
</feature>
<organism evidence="3 4">
    <name type="scientific">Pyrrhoderma noxium</name>
    <dbReference type="NCBI Taxonomy" id="2282107"/>
    <lineage>
        <taxon>Eukaryota</taxon>
        <taxon>Fungi</taxon>
        <taxon>Dikarya</taxon>
        <taxon>Basidiomycota</taxon>
        <taxon>Agaricomycotina</taxon>
        <taxon>Agaricomycetes</taxon>
        <taxon>Hymenochaetales</taxon>
        <taxon>Hymenochaetaceae</taxon>
        <taxon>Pyrrhoderma</taxon>
    </lineage>
</organism>
<feature type="region of interest" description="Disordered" evidence="1">
    <location>
        <begin position="509"/>
        <end position="542"/>
    </location>
</feature>
<dbReference type="Pfam" id="PF00498">
    <property type="entry name" value="FHA"/>
    <property type="match status" value="1"/>
</dbReference>
<feature type="compositionally biased region" description="Acidic residues" evidence="1">
    <location>
        <begin position="323"/>
        <end position="333"/>
    </location>
</feature>
<dbReference type="EMBL" id="NBII01000006">
    <property type="protein sequence ID" value="PAV18195.1"/>
    <property type="molecule type" value="Genomic_DNA"/>
</dbReference>
<dbReference type="Proteomes" id="UP000217199">
    <property type="component" value="Unassembled WGS sequence"/>
</dbReference>
<dbReference type="InParanoid" id="A0A286UFB8"/>
<feature type="region of interest" description="Disordered" evidence="1">
    <location>
        <begin position="660"/>
        <end position="689"/>
    </location>
</feature>
<feature type="compositionally biased region" description="Polar residues" evidence="1">
    <location>
        <begin position="378"/>
        <end position="391"/>
    </location>
</feature>
<sequence length="1008" mass="112512">MEDASEVGRYGTIRLLKHREPFSVIATYPIDDEELTFGRDADCGVRLYYQEVSPIHCRLVFEDKKAFLQVLGTNGIIIDGCPVFPAKISGPDSTPTTVPLLNGNTFEIFRKRFVFNYPPKSIRPQLFTPATARRKSIRMSLVNSAVVFTPAPSPFPQENLRILQSPLKISSLNQTVTLVDGNHPRVFEEEQDLVILEDIAERGEPTSPTPARMTTLPLVHQSPLPPKTPRRRAASSLHRAVLIRSAQRVAVMRETQDQLMRNQLQFQQPTFKDDVYEDVDEGEEEEVSNSILNISDEEDGEDDNSDDLECIISGDLKPSEDREVPDEQDECDITEARDEYYTKEALQGEVHYTTPLQVSRTFQLSNTETPRIGPLTERLQSNSQFDQSRTGPQRPPPGYRFSSIFEIKEEDLDTTSPDENSQVVQPPSPSKRPTLSVEERKAILERRKSALKVAEPDIPGLGARRSSVIPMGPFPPASPFKTLSADIEQGEDTRSAIRRMEAQLLELRRNSTSPTRSRTIKAMPSSPEKNFHLLSNGESSTPNYKQLKQRMMDEIEMDDAGGLIKNEDDDESINEDSLLEENSKPQTPLFGGLRNMFHNSKASSGLETPAIVGVREMFHNAPENPQTPDFSYMRHVFTEKRKLSTPNFDGIDDMMRIEDSEKTQRTGNDKDASGSNEILNSGPLAATKYPATRDHESGIPRASTKQKIPPVTRTLVRSGIQRPNLIRTRTVSTDISVMADDEATPSSLPITNLKTREQMDIPEAAVVHRTTRGRRKVRDESDVADDEASTNPNEQGIKINTRKGKVSNLSQAPSKSKTERSNNISRRNVRGSSLQSKLSAPTRRSTRSRSRSVDMDNEEIPTNKYNGGAMSKSTLNIDSIMEDEECDSGSAFAVNTQKANVEEVQQMPHVEVASTSEQMVKKGSKSSQAKNNIRQPKRTLSVDSERDSATASDKDDKENAPRKSSTPSSGNDHANTRIGKPSSRTRSSGREKEVRATKSRAVKLPPKM</sequence>
<feature type="domain" description="FHA" evidence="2">
    <location>
        <begin position="35"/>
        <end position="83"/>
    </location>
</feature>
<gene>
    <name evidence="3" type="ORF">PNOK_0668100</name>
</gene>
<feature type="region of interest" description="Disordered" evidence="1">
    <location>
        <begin position="567"/>
        <end position="587"/>
    </location>
</feature>
<comment type="caution">
    <text evidence="3">The sequence shown here is derived from an EMBL/GenBank/DDBJ whole genome shotgun (WGS) entry which is preliminary data.</text>
</comment>
<evidence type="ECO:0000313" key="3">
    <source>
        <dbReference type="EMBL" id="PAV18195.1"/>
    </source>
</evidence>
<dbReference type="AlphaFoldDB" id="A0A286UFB8"/>
<feature type="region of interest" description="Disordered" evidence="1">
    <location>
        <begin position="314"/>
        <end position="333"/>
    </location>
</feature>
<dbReference type="PROSITE" id="PS50006">
    <property type="entry name" value="FHA_DOMAIN"/>
    <property type="match status" value="1"/>
</dbReference>
<feature type="compositionally biased region" description="Polar residues" evidence="1">
    <location>
        <begin position="962"/>
        <end position="973"/>
    </location>
</feature>
<keyword evidence="4" id="KW-1185">Reference proteome</keyword>
<dbReference type="SMART" id="SM00240">
    <property type="entry name" value="FHA"/>
    <property type="match status" value="1"/>
</dbReference>
<accession>A0A286UFB8</accession>
<evidence type="ECO:0000313" key="4">
    <source>
        <dbReference type="Proteomes" id="UP000217199"/>
    </source>
</evidence>
<evidence type="ECO:0000259" key="2">
    <source>
        <dbReference type="PROSITE" id="PS50006"/>
    </source>
</evidence>
<evidence type="ECO:0000256" key="1">
    <source>
        <dbReference type="SAM" id="MobiDB-lite"/>
    </source>
</evidence>
<reference evidence="3 4" key="1">
    <citation type="journal article" date="2017" name="Mol. Ecol.">
        <title>Comparative and population genomic landscape of Phellinus noxius: A hypervariable fungus causing root rot in trees.</title>
        <authorList>
            <person name="Chung C.L."/>
            <person name="Lee T.J."/>
            <person name="Akiba M."/>
            <person name="Lee H.H."/>
            <person name="Kuo T.H."/>
            <person name="Liu D."/>
            <person name="Ke H.M."/>
            <person name="Yokoi T."/>
            <person name="Roa M.B."/>
            <person name="Lu M.J."/>
            <person name="Chang Y.Y."/>
            <person name="Ann P.J."/>
            <person name="Tsai J.N."/>
            <person name="Chen C.Y."/>
            <person name="Tzean S.S."/>
            <person name="Ota Y."/>
            <person name="Hattori T."/>
            <person name="Sahashi N."/>
            <person name="Liou R.F."/>
            <person name="Kikuchi T."/>
            <person name="Tsai I.J."/>
        </authorList>
    </citation>
    <scope>NUCLEOTIDE SEQUENCE [LARGE SCALE GENOMIC DNA]</scope>
    <source>
        <strain evidence="3 4">FFPRI411160</strain>
    </source>
</reference>
<proteinExistence type="predicted"/>
<feature type="region of interest" description="Disordered" evidence="1">
    <location>
        <begin position="361"/>
        <end position="439"/>
    </location>
</feature>